<feature type="region of interest" description="Disordered" evidence="3">
    <location>
        <begin position="401"/>
        <end position="457"/>
    </location>
</feature>
<feature type="region of interest" description="Disordered" evidence="3">
    <location>
        <begin position="1253"/>
        <end position="1341"/>
    </location>
</feature>
<reference evidence="5" key="1">
    <citation type="journal article" date="2020" name="Stud. Mycol.">
        <title>101 Dothideomycetes genomes: a test case for predicting lifestyles and emergence of pathogens.</title>
        <authorList>
            <person name="Haridas S."/>
            <person name="Albert R."/>
            <person name="Binder M."/>
            <person name="Bloem J."/>
            <person name="Labutti K."/>
            <person name="Salamov A."/>
            <person name="Andreopoulos B."/>
            <person name="Baker S."/>
            <person name="Barry K."/>
            <person name="Bills G."/>
            <person name="Bluhm B."/>
            <person name="Cannon C."/>
            <person name="Castanera R."/>
            <person name="Culley D."/>
            <person name="Daum C."/>
            <person name="Ezra D."/>
            <person name="Gonzalez J."/>
            <person name="Henrissat B."/>
            <person name="Kuo A."/>
            <person name="Liang C."/>
            <person name="Lipzen A."/>
            <person name="Lutzoni F."/>
            <person name="Magnuson J."/>
            <person name="Mondo S."/>
            <person name="Nolan M."/>
            <person name="Ohm R."/>
            <person name="Pangilinan J."/>
            <person name="Park H.-J."/>
            <person name="Ramirez L."/>
            <person name="Alfaro M."/>
            <person name="Sun H."/>
            <person name="Tritt A."/>
            <person name="Yoshinaga Y."/>
            <person name="Zwiers L.-H."/>
            <person name="Turgeon B."/>
            <person name="Goodwin S."/>
            <person name="Spatafora J."/>
            <person name="Crous P."/>
            <person name="Grigoriev I."/>
        </authorList>
    </citation>
    <scope>NUCLEOTIDE SEQUENCE</scope>
    <source>
        <strain evidence="5">CBS 123094</strain>
    </source>
</reference>
<feature type="region of interest" description="Disordered" evidence="3">
    <location>
        <begin position="1056"/>
        <end position="1193"/>
    </location>
</feature>
<dbReference type="OrthoDB" id="3918840at2759"/>
<evidence type="ECO:0000256" key="3">
    <source>
        <dbReference type="SAM" id="MobiDB-lite"/>
    </source>
</evidence>
<proteinExistence type="predicted"/>
<organism evidence="5 6">
    <name type="scientific">Amniculicola lignicola CBS 123094</name>
    <dbReference type="NCBI Taxonomy" id="1392246"/>
    <lineage>
        <taxon>Eukaryota</taxon>
        <taxon>Fungi</taxon>
        <taxon>Dikarya</taxon>
        <taxon>Ascomycota</taxon>
        <taxon>Pezizomycotina</taxon>
        <taxon>Dothideomycetes</taxon>
        <taxon>Pleosporomycetidae</taxon>
        <taxon>Pleosporales</taxon>
        <taxon>Amniculicolaceae</taxon>
        <taxon>Amniculicola</taxon>
    </lineage>
</organism>
<dbReference type="Proteomes" id="UP000799779">
    <property type="component" value="Unassembled WGS sequence"/>
</dbReference>
<feature type="compositionally biased region" description="Low complexity" evidence="3">
    <location>
        <begin position="786"/>
        <end position="807"/>
    </location>
</feature>
<feature type="compositionally biased region" description="Low complexity" evidence="3">
    <location>
        <begin position="1056"/>
        <end position="1075"/>
    </location>
</feature>
<dbReference type="InterPro" id="IPR036546">
    <property type="entry name" value="MED15_KIX"/>
</dbReference>
<feature type="compositionally biased region" description="Low complexity" evidence="3">
    <location>
        <begin position="132"/>
        <end position="148"/>
    </location>
</feature>
<feature type="region of interest" description="Disordered" evidence="3">
    <location>
        <begin position="685"/>
        <end position="725"/>
    </location>
</feature>
<comment type="subcellular location">
    <subcellularLocation>
        <location evidence="1">Nucleus</location>
    </subcellularLocation>
</comment>
<evidence type="ECO:0000313" key="5">
    <source>
        <dbReference type="EMBL" id="KAF1999742.1"/>
    </source>
</evidence>
<feature type="region of interest" description="Disordered" evidence="3">
    <location>
        <begin position="1398"/>
        <end position="1431"/>
    </location>
</feature>
<feature type="compositionally biased region" description="Low complexity" evidence="3">
    <location>
        <begin position="1401"/>
        <end position="1413"/>
    </location>
</feature>
<dbReference type="EMBL" id="ML977593">
    <property type="protein sequence ID" value="KAF1999742.1"/>
    <property type="molecule type" value="Genomic_DNA"/>
</dbReference>
<feature type="compositionally biased region" description="Pro residues" evidence="3">
    <location>
        <begin position="808"/>
        <end position="835"/>
    </location>
</feature>
<feature type="compositionally biased region" description="Polar residues" evidence="3">
    <location>
        <begin position="912"/>
        <end position="925"/>
    </location>
</feature>
<feature type="domain" description="Mediator complex subunit 15 KIX" evidence="4">
    <location>
        <begin position="32"/>
        <end position="107"/>
    </location>
</feature>
<feature type="compositionally biased region" description="Polar residues" evidence="3">
    <location>
        <begin position="878"/>
        <end position="903"/>
    </location>
</feature>
<accession>A0A6A5WDL8</accession>
<feature type="compositionally biased region" description="Polar residues" evidence="3">
    <location>
        <begin position="1274"/>
        <end position="1284"/>
    </location>
</feature>
<evidence type="ECO:0000259" key="4">
    <source>
        <dbReference type="Pfam" id="PF16987"/>
    </source>
</evidence>
<feature type="compositionally biased region" description="Low complexity" evidence="3">
    <location>
        <begin position="1178"/>
        <end position="1190"/>
    </location>
</feature>
<evidence type="ECO:0000256" key="1">
    <source>
        <dbReference type="ARBA" id="ARBA00004123"/>
    </source>
</evidence>
<feature type="compositionally biased region" description="Polar residues" evidence="3">
    <location>
        <begin position="1416"/>
        <end position="1426"/>
    </location>
</feature>
<keyword evidence="2" id="KW-0539">Nucleus</keyword>
<feature type="compositionally biased region" description="Polar residues" evidence="3">
    <location>
        <begin position="162"/>
        <end position="174"/>
    </location>
</feature>
<feature type="compositionally biased region" description="Low complexity" evidence="3">
    <location>
        <begin position="448"/>
        <end position="457"/>
    </location>
</feature>
<feature type="region of interest" description="Disordered" evidence="3">
    <location>
        <begin position="122"/>
        <end position="183"/>
    </location>
</feature>
<keyword evidence="6" id="KW-1185">Reference proteome</keyword>
<evidence type="ECO:0000256" key="2">
    <source>
        <dbReference type="ARBA" id="ARBA00023242"/>
    </source>
</evidence>
<dbReference type="Pfam" id="PF16987">
    <property type="entry name" value="KIX_2"/>
    <property type="match status" value="1"/>
</dbReference>
<feature type="compositionally biased region" description="Pro residues" evidence="3">
    <location>
        <begin position="424"/>
        <end position="433"/>
    </location>
</feature>
<name>A0A6A5WDL8_9PLEO</name>
<gene>
    <name evidence="5" type="ORF">P154DRAFT_436287</name>
</gene>
<sequence>MNNPAFQQQPAMNRGIQNNFYSHYRQQQAPEGWQQSVPAEERAGFALQFFTSFKLLKPDAKDIDAVRHAISFETRTFMSSASKDAYNGSMRARLLELQAMRQRALQNVQQGMQNNNGMAQMNMMGQPGGPGQRPNQPQQFPGGFPNPQLQRPMQASPIPMSQGPSSMGMNMQPGQNTPQPNMQQLNQPQRQMLDNQKVSEIAQRMMNSAKPEILAKFRQDIETWPADRRQALAAQNVDPMFYRFRQHAEMMIRSGRLNIQGAQPQNPNGSAQAPGLQNQIASQQALMNMAQRQPNQDFDFAALTNQQIEAQRVQQEGQQVVPASNNVNNTQMFQNQQPGQPQNTAMAQQRAQVAFNNATAARQAQVQAQAQQQAQQQAQAPQAQAQAQAQVRNANQMLQGQIGGLNLPPGTQQSPAMPMLTRPMIPPGQPAPTTPQQRPQNHIPQMTPQGPGPQVDPQVATQLMREAQQRAAAAAQGQPLTDQARLKLLPTDMAPEIRQQMMGMPEHQFKSIVTSHRERIRRNAAMNGQFPGGQQQGVQQGGMMMNQAQMLGMGSMNGMMNTANMTGMRGPGMPLGQQPNGLGGSQLSMNQQQRLAGAAASPHAQRLAAAHAMLQQNPGIITNMDDKPFLSNILNPQVRTNLPQEVKTWAQLKQWASNNPGMMSQQETQKLLLFQVLQFQEAFRQNRQQQPGQQMSQQNNPGVIAPPQAQMNPNQGPNRPPQQPNMLGQAAAMQITAQDLMQLRQQLPPHQANTSDDSLRNYIISRRMQARKDEQQRQMMVMAAARNQAQQNQPQMPPQAQQISRPPTTQPQPVQPQAPTPQPRPVAKVPQPPKATQPALQNNLNKGVKRPNDDSAEVQNNEPASTNAAPQAPPMVPSKSNQGLPNLTQEQLSRLTPAQQQHMRAQLLKAQDASNNKAQQRSSLTADDVTARIQEPARKQKYNNMIVEEDKNVPRGPVIQISPEARANLQQFVREKLPGIKRIELALRFFVAGYETPESDALARNIARGRAMLLRNMNPVDGTLHKDLTMEPKDFEAQIQKILQFVGRVMSRYSNQNQQANAAASQQNQPRAPASDAQPGKQHQLNEANLKRNEEEEEQRQRQRKQMPPSAPTTDRPPFQLGGQSPSGAPQYFVEQKITNLVLPDPRDKKKQKLDSGSPQAVPKGSPRGKGSPDLRRQPQPQKPAEQKPAFKCQSADCDYSIRGFFTQAELETHMRTVHAKIENPLQFAMDSMAEYLDVDSKTGAAKQEAAVAIRSEKPPSSSRVPQQPIKAGQTPSVAHNVTTPAGHAAATPMTRIPTQTGIKSSPSTGLLKTPQTGVKVATPSTGAPAKATPASVTKPATKEAETFALLEPEKEETQPFVPTSLFDFSYDDIYGALDSNPSAPFTVLDLKDEDNSWALRSRPSSPTTTPESSNKDTPSTRQSDISENDNLHINIDMKGIDVPEGWFAAMAGDPLPLDMQLSEDLQTLGMTLPPMDNDDMMLFYGESMNMDLDLATLDPTML</sequence>
<feature type="region of interest" description="Disordered" evidence="3">
    <location>
        <begin position="786"/>
        <end position="928"/>
    </location>
</feature>
<feature type="compositionally biased region" description="Polar residues" evidence="3">
    <location>
        <begin position="1297"/>
        <end position="1317"/>
    </location>
</feature>
<protein>
    <recommendedName>
        <fullName evidence="4">Mediator complex subunit 15 KIX domain-containing protein</fullName>
    </recommendedName>
</protein>
<feature type="compositionally biased region" description="Polar residues" evidence="3">
    <location>
        <begin position="857"/>
        <end position="869"/>
    </location>
</feature>
<feature type="compositionally biased region" description="Low complexity" evidence="3">
    <location>
        <begin position="685"/>
        <end position="702"/>
    </location>
</feature>
<evidence type="ECO:0000313" key="6">
    <source>
        <dbReference type="Proteomes" id="UP000799779"/>
    </source>
</evidence>
<dbReference type="GO" id="GO:0005634">
    <property type="term" value="C:nucleus"/>
    <property type="evidence" value="ECO:0007669"/>
    <property type="project" value="UniProtKB-SubCell"/>
</dbReference>